<organism evidence="1 2">
    <name type="scientific">Salinivirga cyanobacteriivorans</name>
    <dbReference type="NCBI Taxonomy" id="1307839"/>
    <lineage>
        <taxon>Bacteria</taxon>
        <taxon>Pseudomonadati</taxon>
        <taxon>Bacteroidota</taxon>
        <taxon>Bacteroidia</taxon>
        <taxon>Bacteroidales</taxon>
        <taxon>Salinivirgaceae</taxon>
        <taxon>Salinivirga</taxon>
    </lineage>
</organism>
<dbReference type="RefSeq" id="WP_057954150.1">
    <property type="nucleotide sequence ID" value="NZ_CP013118.1"/>
</dbReference>
<gene>
    <name evidence="1" type="ORF">L21SP5_03185</name>
</gene>
<keyword evidence="2" id="KW-1185">Reference proteome</keyword>
<sequence length="126" mass="14838">MSDSYKIDIAGDFYVRKFYGEIYLNTIQNSWIELMALDNYLMYKGFLTDFCAARVIITKNDLDDIISFYKSNSIYLTNKRNAVISLQPSMIAFIMLLKMNLNCLDIRYCLKPFSTYEAALHWLKKH</sequence>
<dbReference type="EMBL" id="CP013118">
    <property type="protein sequence ID" value="ALO16800.1"/>
    <property type="molecule type" value="Genomic_DNA"/>
</dbReference>
<evidence type="ECO:0008006" key="3">
    <source>
        <dbReference type="Google" id="ProtNLM"/>
    </source>
</evidence>
<dbReference type="AlphaFoldDB" id="A0A0S2I3G0"/>
<dbReference type="OrthoDB" id="1122883at2"/>
<protein>
    <recommendedName>
        <fullName evidence="3">SpoIIAA-like protein</fullName>
    </recommendedName>
</protein>
<proteinExistence type="predicted"/>
<accession>A0A0S2I3G0</accession>
<name>A0A0S2I3G0_9BACT</name>
<reference evidence="1 2" key="1">
    <citation type="submission" date="2015-11" db="EMBL/GenBank/DDBJ databases">
        <title>Description and complete genome sequence of a novel strain predominating in hypersaline microbial mats and representing a new family of the Bacteriodetes phylum.</title>
        <authorList>
            <person name="Spring S."/>
            <person name="Bunk B."/>
            <person name="Sproer C."/>
            <person name="Klenk H.-P."/>
        </authorList>
    </citation>
    <scope>NUCLEOTIDE SEQUENCE [LARGE SCALE GENOMIC DNA]</scope>
    <source>
        <strain evidence="1 2">L21-Spi-D4</strain>
    </source>
</reference>
<evidence type="ECO:0000313" key="2">
    <source>
        <dbReference type="Proteomes" id="UP000064893"/>
    </source>
</evidence>
<dbReference type="STRING" id="1307839.L21SP5_03185"/>
<dbReference type="Proteomes" id="UP000064893">
    <property type="component" value="Chromosome"/>
</dbReference>
<evidence type="ECO:0000313" key="1">
    <source>
        <dbReference type="EMBL" id="ALO16800.1"/>
    </source>
</evidence>
<dbReference type="KEGG" id="blq:L21SP5_03185"/>